<proteinExistence type="predicted"/>
<feature type="compositionally biased region" description="Basic and acidic residues" evidence="1">
    <location>
        <begin position="108"/>
        <end position="121"/>
    </location>
</feature>
<dbReference type="EMBL" id="MN739736">
    <property type="protein sequence ID" value="QHT24027.1"/>
    <property type="molecule type" value="Genomic_DNA"/>
</dbReference>
<name>A0A6C0E4C8_9ZZZZ</name>
<feature type="transmembrane region" description="Helical" evidence="2">
    <location>
        <begin position="27"/>
        <end position="47"/>
    </location>
</feature>
<keyword evidence="2" id="KW-0472">Membrane</keyword>
<protein>
    <submittedName>
        <fullName evidence="3">Uncharacterized protein</fullName>
    </submittedName>
</protein>
<feature type="region of interest" description="Disordered" evidence="1">
    <location>
        <begin position="102"/>
        <end position="121"/>
    </location>
</feature>
<accession>A0A6C0E4C8</accession>
<sequence>MQLCSPALIYLIFSAVQIIIDTFKGLYNTAAMKLVVAVVITILLNILCERGMGIVSWLIVFIPFMFMTFIVAMLLYIFGLDVSTGKIDKTCVQKKDDEKECKHHKKHNDPNHHHDCNHHTY</sequence>
<keyword evidence="2" id="KW-0812">Transmembrane</keyword>
<dbReference type="AlphaFoldDB" id="A0A6C0E4C8"/>
<reference evidence="3" key="1">
    <citation type="journal article" date="2020" name="Nature">
        <title>Giant virus diversity and host interactions through global metagenomics.</title>
        <authorList>
            <person name="Schulz F."/>
            <person name="Roux S."/>
            <person name="Paez-Espino D."/>
            <person name="Jungbluth S."/>
            <person name="Walsh D.A."/>
            <person name="Denef V.J."/>
            <person name="McMahon K.D."/>
            <person name="Konstantinidis K.T."/>
            <person name="Eloe-Fadrosh E.A."/>
            <person name="Kyrpides N.C."/>
            <person name="Woyke T."/>
        </authorList>
    </citation>
    <scope>NUCLEOTIDE SEQUENCE</scope>
    <source>
        <strain evidence="3">GVMAG-M-3300023179-132</strain>
    </source>
</reference>
<evidence type="ECO:0000256" key="2">
    <source>
        <dbReference type="SAM" id="Phobius"/>
    </source>
</evidence>
<feature type="transmembrane region" description="Helical" evidence="2">
    <location>
        <begin position="54"/>
        <end position="78"/>
    </location>
</feature>
<organism evidence="3">
    <name type="scientific">viral metagenome</name>
    <dbReference type="NCBI Taxonomy" id="1070528"/>
    <lineage>
        <taxon>unclassified sequences</taxon>
        <taxon>metagenomes</taxon>
        <taxon>organismal metagenomes</taxon>
    </lineage>
</organism>
<evidence type="ECO:0000256" key="1">
    <source>
        <dbReference type="SAM" id="MobiDB-lite"/>
    </source>
</evidence>
<evidence type="ECO:0000313" key="3">
    <source>
        <dbReference type="EMBL" id="QHT24027.1"/>
    </source>
</evidence>
<keyword evidence="2" id="KW-1133">Transmembrane helix</keyword>